<proteinExistence type="predicted"/>
<evidence type="ECO:0000313" key="2">
    <source>
        <dbReference type="Proteomes" id="UP000076770"/>
    </source>
</evidence>
<reference evidence="2" key="1">
    <citation type="submission" date="2016-04" db="EMBL/GenBank/DDBJ databases">
        <authorList>
            <person name="Shah S.A."/>
            <person name="Garrett R.A."/>
        </authorList>
    </citation>
    <scope>NUCLEOTIDE SEQUENCE [LARGE SCALE GENOMIC DNA]</scope>
    <source>
        <strain evidence="2">ATCC 35091 / DSM 1616 / JCM 8930 / NBRC 15331 / P1</strain>
    </source>
</reference>
<dbReference type="OrthoDB" id="44144at2157"/>
<evidence type="ECO:0000313" key="1">
    <source>
        <dbReference type="EMBL" id="SAI84447.1"/>
    </source>
</evidence>
<dbReference type="GeneID" id="1455109"/>
<dbReference type="GeneID" id="27427180"/>
<dbReference type="Proteomes" id="UP000076770">
    <property type="component" value="Chromosome i"/>
</dbReference>
<gene>
    <name evidence="1" type="ORF">SSOP1_0893</name>
</gene>
<accession>A0A157SZ50</accession>
<protein>
    <submittedName>
        <fullName evidence="1">Uncharacterized protein</fullName>
    </submittedName>
</protein>
<organism evidence="1 2">
    <name type="scientific">Saccharolobus solfataricus</name>
    <name type="common">Sulfolobus solfataricus</name>
    <dbReference type="NCBI Taxonomy" id="2287"/>
    <lineage>
        <taxon>Archaea</taxon>
        <taxon>Thermoproteota</taxon>
        <taxon>Thermoprotei</taxon>
        <taxon>Sulfolobales</taxon>
        <taxon>Sulfolobaceae</taxon>
        <taxon>Saccharolobus</taxon>
    </lineage>
</organism>
<name>A0A157SZ50_SACSO</name>
<dbReference type="EMBL" id="LT549890">
    <property type="protein sequence ID" value="SAI84447.1"/>
    <property type="molecule type" value="Genomic_DNA"/>
</dbReference>
<dbReference type="RefSeq" id="WP_010923137.1">
    <property type="nucleotide sequence ID" value="NZ_LT549890.1"/>
</dbReference>
<dbReference type="AlphaFoldDB" id="A0A157SZ50"/>
<sequence>MIIKSIRILFKFSYPYTLDLRDMIRILKDLSYVISSNLPLTPPGSMILGSVTALKDDLIVEFNNITGTISFFIQSLDKIDLVEEDFSRIVGNLNLGKIDYIELSLEMILNGKLNLNINMLGGEVVGLEVSSERKNVRINSYMAMANSYSVLITYKLNEIKDLDKVTEEIKRDIQELENKGLR</sequence>
<dbReference type="PATRIC" id="fig|2287.9.peg.907"/>